<dbReference type="AlphaFoldDB" id="A0A383C1H7"/>
<protein>
    <submittedName>
        <fullName evidence="1">Uncharacterized protein</fullName>
    </submittedName>
</protein>
<organism evidence="1">
    <name type="scientific">marine metagenome</name>
    <dbReference type="NCBI Taxonomy" id="408172"/>
    <lineage>
        <taxon>unclassified sequences</taxon>
        <taxon>metagenomes</taxon>
        <taxon>ecological metagenomes</taxon>
    </lineage>
</organism>
<name>A0A383C1H7_9ZZZZ</name>
<sequence>MKTLLAIVALVGIVGVMGVEVTAQTARPFIWHRVCDIEPGQGVAAAALAREFMAVANRDGSPNGRGGMIAFRSIMVPNNRMHFMQFPPDLGTWQSRTEANFASPEFREAFRKTQGVFVGSSCQDSISRVVP</sequence>
<proteinExistence type="predicted"/>
<accession>A0A383C1H7</accession>
<dbReference type="EMBL" id="UINC01205031">
    <property type="protein sequence ID" value="SVE26021.1"/>
    <property type="molecule type" value="Genomic_DNA"/>
</dbReference>
<evidence type="ECO:0000313" key="1">
    <source>
        <dbReference type="EMBL" id="SVE26021.1"/>
    </source>
</evidence>
<gene>
    <name evidence="1" type="ORF">METZ01_LOCUS478875</name>
</gene>
<reference evidence="1" key="1">
    <citation type="submission" date="2018-05" db="EMBL/GenBank/DDBJ databases">
        <authorList>
            <person name="Lanie J.A."/>
            <person name="Ng W.-L."/>
            <person name="Kazmierczak K.M."/>
            <person name="Andrzejewski T.M."/>
            <person name="Davidsen T.M."/>
            <person name="Wayne K.J."/>
            <person name="Tettelin H."/>
            <person name="Glass J.I."/>
            <person name="Rusch D."/>
            <person name="Podicherti R."/>
            <person name="Tsui H.-C.T."/>
            <person name="Winkler M.E."/>
        </authorList>
    </citation>
    <scope>NUCLEOTIDE SEQUENCE</scope>
</reference>